<evidence type="ECO:0000313" key="2">
    <source>
        <dbReference type="EMBL" id="KPC53848.1"/>
    </source>
</evidence>
<dbReference type="InterPro" id="IPR023346">
    <property type="entry name" value="Lysozyme-like_dom_sf"/>
</dbReference>
<reference evidence="2 3" key="1">
    <citation type="submission" date="2015-07" db="EMBL/GenBank/DDBJ databases">
        <title>Draft genome sequence of the Amantichitinum ursilacus IGB-41, a new chitin-degrading bacterium.</title>
        <authorList>
            <person name="Kirstahler P."/>
            <person name="Guenther M."/>
            <person name="Grumaz C."/>
            <person name="Rupp S."/>
            <person name="Zibek S."/>
            <person name="Sohn K."/>
        </authorList>
    </citation>
    <scope>NUCLEOTIDE SEQUENCE [LARGE SCALE GENOMIC DNA]</scope>
    <source>
        <strain evidence="2 3">IGB-41</strain>
    </source>
</reference>
<feature type="coiled-coil region" evidence="1">
    <location>
        <begin position="111"/>
        <end position="145"/>
    </location>
</feature>
<dbReference type="InterPro" id="IPR008727">
    <property type="entry name" value="PAAR_motif"/>
</dbReference>
<evidence type="ECO:0000256" key="1">
    <source>
        <dbReference type="SAM" id="Coils"/>
    </source>
</evidence>
<dbReference type="AlphaFoldDB" id="A0A0N0XK32"/>
<evidence type="ECO:0008006" key="4">
    <source>
        <dbReference type="Google" id="ProtNLM"/>
    </source>
</evidence>
<gene>
    <name evidence="2" type="ORF">WG78_06985</name>
</gene>
<organism evidence="2 3">
    <name type="scientific">Amantichitinum ursilacus</name>
    <dbReference type="NCBI Taxonomy" id="857265"/>
    <lineage>
        <taxon>Bacteria</taxon>
        <taxon>Pseudomonadati</taxon>
        <taxon>Pseudomonadota</taxon>
        <taxon>Betaproteobacteria</taxon>
        <taxon>Neisseriales</taxon>
        <taxon>Chitinibacteraceae</taxon>
        <taxon>Amantichitinum</taxon>
    </lineage>
</organism>
<keyword evidence="1" id="KW-0175">Coiled coil</keyword>
<dbReference type="RefSeq" id="WP_201782386.1">
    <property type="nucleotide sequence ID" value="NZ_LAQT01000004.1"/>
</dbReference>
<dbReference type="SUPFAM" id="SSF53955">
    <property type="entry name" value="Lysozyme-like"/>
    <property type="match status" value="1"/>
</dbReference>
<dbReference type="Gene3D" id="1.10.530.10">
    <property type="match status" value="1"/>
</dbReference>
<dbReference type="Gene3D" id="2.60.200.60">
    <property type="match status" value="1"/>
</dbReference>
<dbReference type="EMBL" id="LAQT01000004">
    <property type="protein sequence ID" value="KPC53848.1"/>
    <property type="molecule type" value="Genomic_DNA"/>
</dbReference>
<proteinExistence type="predicted"/>
<dbReference type="Proteomes" id="UP000037939">
    <property type="component" value="Unassembled WGS sequence"/>
</dbReference>
<keyword evidence="3" id="KW-1185">Reference proteome</keyword>
<comment type="caution">
    <text evidence="2">The sequence shown here is derived from an EMBL/GenBank/DDBJ whole genome shotgun (WGS) entry which is preliminary data.</text>
</comment>
<accession>A0A0N0XK32</accession>
<evidence type="ECO:0000313" key="3">
    <source>
        <dbReference type="Proteomes" id="UP000037939"/>
    </source>
</evidence>
<dbReference type="CDD" id="cd14744">
    <property type="entry name" value="PAAR_CT_2"/>
    <property type="match status" value="1"/>
</dbReference>
<dbReference type="PATRIC" id="fig|857265.3.peg.1436"/>
<protein>
    <recommendedName>
        <fullName evidence="4">PAAR motif protein</fullName>
    </recommendedName>
</protein>
<name>A0A0N0XK32_9NEIS</name>
<dbReference type="STRING" id="857265.WG78_06985"/>
<dbReference type="Pfam" id="PF05488">
    <property type="entry name" value="PAAR_motif"/>
    <property type="match status" value="1"/>
</dbReference>
<sequence>MKRIIRVGDRTDHGGTVLEGFPEWVVDGKAASGVGHRGTCPKCKKEFVIVEGAQTVIVFGRAVALEGMMTSCGAVLIASQDMATVDVYSAAAAGSSAAISGAYAAMPQRAQARQLTAAERAQERLERAEQRQADRRAENEQYLLNPNVKALLDTIAWAEGGEYNFKYGANPGNAPRWRFDDYSTHPGVGLGGRMTAAGRYQITQPSWHQNGAIMQGITDFSPHSQDLMAVELIRSNHVLDRLIAGDLPGTLDKCSFTWSSLPRGPGLPNRYPGQPYKHYEDVLHTFISKGGTVSQ</sequence>